<feature type="chain" id="PRO_5026342348" description="DUF3617 family protein" evidence="1">
    <location>
        <begin position="32"/>
        <end position="128"/>
    </location>
</feature>
<dbReference type="EMBL" id="JAAKGT010000001">
    <property type="protein sequence ID" value="NGM48402.1"/>
    <property type="molecule type" value="Genomic_DNA"/>
</dbReference>
<name>A0A6G4QSA5_9CAUL</name>
<reference evidence="2" key="1">
    <citation type="submission" date="2020-02" db="EMBL/GenBank/DDBJ databases">
        <authorList>
            <person name="Gao J."/>
            <person name="Sun J."/>
        </authorList>
    </citation>
    <scope>NUCLEOTIDE SEQUENCE</scope>
    <source>
        <strain evidence="2">602-2</strain>
    </source>
</reference>
<keyword evidence="1" id="KW-0732">Signal</keyword>
<organism evidence="2">
    <name type="scientific">Caulobacter sp. 602-2</name>
    <dbReference type="NCBI Taxonomy" id="2710887"/>
    <lineage>
        <taxon>Bacteria</taxon>
        <taxon>Pseudomonadati</taxon>
        <taxon>Pseudomonadota</taxon>
        <taxon>Alphaproteobacteria</taxon>
        <taxon>Caulobacterales</taxon>
        <taxon>Caulobacteraceae</taxon>
        <taxon>Caulobacter</taxon>
    </lineage>
</organism>
<comment type="caution">
    <text evidence="2">The sequence shown here is derived from an EMBL/GenBank/DDBJ whole genome shotgun (WGS) entry which is preliminary data.</text>
</comment>
<feature type="signal peptide" evidence="1">
    <location>
        <begin position="1"/>
        <end position="31"/>
    </location>
</feature>
<evidence type="ECO:0000313" key="2">
    <source>
        <dbReference type="EMBL" id="NGM48402.1"/>
    </source>
</evidence>
<accession>A0A6G4QSA5</accession>
<gene>
    <name evidence="2" type="ORF">G5B46_02155</name>
</gene>
<evidence type="ECO:0008006" key="3">
    <source>
        <dbReference type="Google" id="ProtNLM"/>
    </source>
</evidence>
<dbReference type="RefSeq" id="WP_165255648.1">
    <property type="nucleotide sequence ID" value="NZ_JAAKGT010000001.1"/>
</dbReference>
<sequence length="128" mass="13578">MRRSAVEVIMTVSRVHAMLAIAAIATAGAYAGTALVNEPACVEIADRDPAWLSPLAARYATDGFRLERQRGVSQCSGEGGRMSCLLTDPGRFRVTTGGERKTFSAPPLAKLRISSDGRSIRCAPVKGV</sequence>
<protein>
    <recommendedName>
        <fullName evidence="3">DUF3617 family protein</fullName>
    </recommendedName>
</protein>
<proteinExistence type="predicted"/>
<evidence type="ECO:0000256" key="1">
    <source>
        <dbReference type="SAM" id="SignalP"/>
    </source>
</evidence>
<dbReference type="AlphaFoldDB" id="A0A6G4QSA5"/>